<evidence type="ECO:0000259" key="16">
    <source>
        <dbReference type="Pfam" id="PF00425"/>
    </source>
</evidence>
<evidence type="ECO:0000256" key="3">
    <source>
        <dbReference type="ARBA" id="ARBA00009562"/>
    </source>
</evidence>
<dbReference type="EMBL" id="OMOD01000161">
    <property type="protein sequence ID" value="SPF46469.1"/>
    <property type="molecule type" value="Genomic_DNA"/>
</dbReference>
<accession>A0A2U3L3X0</accession>
<comment type="cofactor">
    <cofactor evidence="1 15">
        <name>Mg(2+)</name>
        <dbReference type="ChEBI" id="CHEBI:18420"/>
    </cofactor>
</comment>
<organism evidence="18 19">
    <name type="scientific">Candidatus Sulfotelmatobacter kueseliae</name>
    <dbReference type="NCBI Taxonomy" id="2042962"/>
    <lineage>
        <taxon>Bacteria</taxon>
        <taxon>Pseudomonadati</taxon>
        <taxon>Acidobacteriota</taxon>
        <taxon>Terriglobia</taxon>
        <taxon>Terriglobales</taxon>
        <taxon>Candidatus Korobacteraceae</taxon>
        <taxon>Candidatus Sulfotelmatobacter</taxon>
    </lineage>
</organism>
<dbReference type="NCBIfam" id="TIGR00564">
    <property type="entry name" value="trpE_most"/>
    <property type="match status" value="1"/>
</dbReference>
<evidence type="ECO:0000256" key="15">
    <source>
        <dbReference type="RuleBase" id="RU364045"/>
    </source>
</evidence>
<dbReference type="Pfam" id="PF00425">
    <property type="entry name" value="Chorismate_bind"/>
    <property type="match status" value="1"/>
</dbReference>
<keyword evidence="12 15" id="KW-0456">Lyase</keyword>
<dbReference type="InterPro" id="IPR005256">
    <property type="entry name" value="Anth_synth_I_PabB"/>
</dbReference>
<evidence type="ECO:0000256" key="7">
    <source>
        <dbReference type="ARBA" id="ARBA00022605"/>
    </source>
</evidence>
<evidence type="ECO:0000256" key="9">
    <source>
        <dbReference type="ARBA" id="ARBA00022822"/>
    </source>
</evidence>
<comment type="subunit">
    <text evidence="4 15">Heterotetramer consisting of two non-identical subunits: a beta subunit (TrpG) and a large alpha subunit (TrpE).</text>
</comment>
<dbReference type="GO" id="GO:0004049">
    <property type="term" value="F:anthranilate synthase activity"/>
    <property type="evidence" value="ECO:0007669"/>
    <property type="project" value="UniProtKB-EC"/>
</dbReference>
<reference evidence="19" key="1">
    <citation type="submission" date="2018-02" db="EMBL/GenBank/DDBJ databases">
        <authorList>
            <person name="Hausmann B."/>
        </authorList>
    </citation>
    <scope>NUCLEOTIDE SEQUENCE [LARGE SCALE GENOMIC DNA]</scope>
    <source>
        <strain evidence="19">Peat soil MAG SbA1</strain>
    </source>
</reference>
<comment type="catalytic activity">
    <reaction evidence="14 15">
        <text>chorismate + L-glutamine = anthranilate + pyruvate + L-glutamate + H(+)</text>
        <dbReference type="Rhea" id="RHEA:21732"/>
        <dbReference type="ChEBI" id="CHEBI:15361"/>
        <dbReference type="ChEBI" id="CHEBI:15378"/>
        <dbReference type="ChEBI" id="CHEBI:16567"/>
        <dbReference type="ChEBI" id="CHEBI:29748"/>
        <dbReference type="ChEBI" id="CHEBI:29985"/>
        <dbReference type="ChEBI" id="CHEBI:58359"/>
        <dbReference type="EC" id="4.1.3.27"/>
    </reaction>
</comment>
<dbReference type="Pfam" id="PF04715">
    <property type="entry name" value="Anth_synt_I_N"/>
    <property type="match status" value="1"/>
</dbReference>
<evidence type="ECO:0000256" key="5">
    <source>
        <dbReference type="ARBA" id="ARBA00012266"/>
    </source>
</evidence>
<dbReference type="PRINTS" id="PR00095">
    <property type="entry name" value="ANTSNTHASEI"/>
</dbReference>
<feature type="domain" description="Anthranilate synthase component I N-terminal" evidence="17">
    <location>
        <begin position="40"/>
        <end position="180"/>
    </location>
</feature>
<keyword evidence="9 15" id="KW-0822">Tryptophan biosynthesis</keyword>
<sequence length="505" mass="56325">MKSPALGAGFRTMLRPDFHEFSRLARKATLVPVVKSVSADLLTPVSAFLAIADKEPHAFLLESVERGEQIGRYTFLGARPYMRLKAHQGKVEIERGRRRESLCENVFQAGKRLLREHRPATVPGLPPFTAGAVGYFAYDVVRQLERIGEHAKDDLSLPDAELMFFDRLLAFDHLRHQIHIVAAADVTRETPRRAYDRALGDIAVLERKLARGLSASLWRNSAKAKAGKLKVHARTRREDFLGSVARSKEYIAAGDIFQVVLSQRLDFIPGVAPFDLYRALRQVNPSPYLYFLRLGDTHILGSSPEMLVRVTGRKLEYRPIAGTHPRGKDEAEDLHLEQLMRSDEKEQAEHVMLVDLGRNDLGRVSEYGSVKVKDLMYVERYSHVMHLVSALEGTLRKDLDALDAFAACFPAGTLSGAPKVRAMQIIEELEPTRRGVYGGSVLYADFAGNLDSCIGIRTLLMQGKHAYLQAGAGIVADSDPAREFEESMNKAQALLRAVEMARGAR</sequence>
<evidence type="ECO:0000256" key="1">
    <source>
        <dbReference type="ARBA" id="ARBA00001946"/>
    </source>
</evidence>
<evidence type="ECO:0000256" key="14">
    <source>
        <dbReference type="ARBA" id="ARBA00047683"/>
    </source>
</evidence>
<feature type="domain" description="Chorismate-utilising enzyme C-terminal" evidence="16">
    <location>
        <begin position="237"/>
        <end position="490"/>
    </location>
</feature>
<dbReference type="InterPro" id="IPR015890">
    <property type="entry name" value="Chorismate_C"/>
</dbReference>
<gene>
    <name evidence="15 18" type="primary">trpE</name>
    <name evidence="18" type="ORF">SBA1_650018</name>
</gene>
<dbReference type="GO" id="GO:0000162">
    <property type="term" value="P:L-tryptophan biosynthetic process"/>
    <property type="evidence" value="ECO:0007669"/>
    <property type="project" value="UniProtKB-UniPathway"/>
</dbReference>
<comment type="similarity">
    <text evidence="3 15">Belongs to the anthranilate synthase component I family.</text>
</comment>
<evidence type="ECO:0000313" key="18">
    <source>
        <dbReference type="EMBL" id="SPF46469.1"/>
    </source>
</evidence>
<keyword evidence="8 15" id="KW-0479">Metal-binding</keyword>
<dbReference type="GO" id="GO:0046872">
    <property type="term" value="F:metal ion binding"/>
    <property type="evidence" value="ECO:0007669"/>
    <property type="project" value="UniProtKB-KW"/>
</dbReference>
<dbReference type="EC" id="4.1.3.27" evidence="5 15"/>
<evidence type="ECO:0000256" key="11">
    <source>
        <dbReference type="ARBA" id="ARBA00023141"/>
    </source>
</evidence>
<dbReference type="Proteomes" id="UP000238701">
    <property type="component" value="Unassembled WGS sequence"/>
</dbReference>
<dbReference type="Gene3D" id="3.60.120.10">
    <property type="entry name" value="Anthranilate synthase"/>
    <property type="match status" value="1"/>
</dbReference>
<dbReference type="SUPFAM" id="SSF56322">
    <property type="entry name" value="ADC synthase"/>
    <property type="match status" value="1"/>
</dbReference>
<evidence type="ECO:0000256" key="8">
    <source>
        <dbReference type="ARBA" id="ARBA00022723"/>
    </source>
</evidence>
<dbReference type="InterPro" id="IPR019999">
    <property type="entry name" value="Anth_synth_I-like"/>
</dbReference>
<evidence type="ECO:0000256" key="13">
    <source>
        <dbReference type="ARBA" id="ARBA00025634"/>
    </source>
</evidence>
<name>A0A2U3L3X0_9BACT</name>
<proteinExistence type="inferred from homology"/>
<evidence type="ECO:0000256" key="2">
    <source>
        <dbReference type="ARBA" id="ARBA00004873"/>
    </source>
</evidence>
<dbReference type="InterPro" id="IPR005801">
    <property type="entry name" value="ADC_synthase"/>
</dbReference>
<comment type="function">
    <text evidence="13 15">Part of a heterotetrameric complex that catalyzes the two-step biosynthesis of anthranilate, an intermediate in the biosynthesis of L-tryptophan. In the first step, the glutamine-binding beta subunit (TrpG) of anthranilate synthase (AS) provides the glutamine amidotransferase activity which generates ammonia as a substrate that, along with chorismate, is used in the second step, catalyzed by the large alpha subunit of AS (TrpE) to produce anthranilate. In the absence of TrpG, TrpE can synthesize anthranilate directly from chorismate and high concentrations of ammonia.</text>
</comment>
<evidence type="ECO:0000256" key="10">
    <source>
        <dbReference type="ARBA" id="ARBA00022842"/>
    </source>
</evidence>
<evidence type="ECO:0000259" key="17">
    <source>
        <dbReference type="Pfam" id="PF04715"/>
    </source>
</evidence>
<evidence type="ECO:0000256" key="6">
    <source>
        <dbReference type="ARBA" id="ARBA00020653"/>
    </source>
</evidence>
<dbReference type="PANTHER" id="PTHR11236:SF48">
    <property type="entry name" value="ISOCHORISMATE SYNTHASE MENF"/>
    <property type="match status" value="1"/>
</dbReference>
<evidence type="ECO:0000313" key="19">
    <source>
        <dbReference type="Proteomes" id="UP000238701"/>
    </source>
</evidence>
<comment type="pathway">
    <text evidence="2 15">Amino-acid biosynthesis; L-tryptophan biosynthesis; L-tryptophan from chorismate: step 1/5.</text>
</comment>
<keyword evidence="7 15" id="KW-0028">Amino-acid biosynthesis</keyword>
<keyword evidence="11 15" id="KW-0057">Aromatic amino acid biosynthesis</keyword>
<evidence type="ECO:0000256" key="12">
    <source>
        <dbReference type="ARBA" id="ARBA00023239"/>
    </source>
</evidence>
<dbReference type="PANTHER" id="PTHR11236">
    <property type="entry name" value="AMINOBENZOATE/ANTHRANILATE SYNTHASE"/>
    <property type="match status" value="1"/>
</dbReference>
<dbReference type="AlphaFoldDB" id="A0A2U3L3X0"/>
<protein>
    <recommendedName>
        <fullName evidence="6 15">Anthranilate synthase component 1</fullName>
        <ecNumber evidence="5 15">4.1.3.27</ecNumber>
    </recommendedName>
</protein>
<evidence type="ECO:0000256" key="4">
    <source>
        <dbReference type="ARBA" id="ARBA00011575"/>
    </source>
</evidence>
<dbReference type="UniPathway" id="UPA00035">
    <property type="reaction ID" value="UER00040"/>
</dbReference>
<dbReference type="InterPro" id="IPR006805">
    <property type="entry name" value="Anth_synth_I_N"/>
</dbReference>
<keyword evidence="10 15" id="KW-0460">Magnesium</keyword>